<dbReference type="AlphaFoldDB" id="A0A423PVI2"/>
<keyword evidence="3" id="KW-1185">Reference proteome</keyword>
<accession>A0A423PVI2</accession>
<feature type="domain" description="FAD-dependent urate hydroxylase HpyO/Asp monooxygenase CreE-like FAD/NAD(P)-binding" evidence="1">
    <location>
        <begin position="11"/>
        <end position="170"/>
    </location>
</feature>
<evidence type="ECO:0000313" key="3">
    <source>
        <dbReference type="Proteomes" id="UP000285310"/>
    </source>
</evidence>
<dbReference type="PANTHER" id="PTHR40254">
    <property type="entry name" value="BLR0577 PROTEIN"/>
    <property type="match status" value="1"/>
</dbReference>
<evidence type="ECO:0000313" key="2">
    <source>
        <dbReference type="EMBL" id="ROO29594.1"/>
    </source>
</evidence>
<dbReference type="InParanoid" id="A0A423PVI2"/>
<sequence length="523" mass="55740">MPEADPTRAIAIVGGGPRGLFALDCLCGWAARYPHRRLAITLLDPAARPGAGPVYDPNQPDYLLMNFAAGLIDAWDRSFASNAQRPALVDWLARTNSASADPGAYVPRATVGRYLMACYEILARGLPANVRLVHRQAFVDEVSRCGARWQIAGAGHTDRADEVLITTGHQAWQSKPGARPVSVFPAARLAEHDDTPGAALRCKGFGLTFIDAALALTVGRGGRFETRGSGQLRYRASGHEPACIRPVSRTGRPMLAKPDPGVIQATPARDDIVAELSRWLAERPRPIHDFVGGIWPAFLTAADAYIQAAPGTTRAWFTAWCDTHQSADEARATLRQSWAMATGRCPPGPGVALALVWRGAYPALVRIVSHDGLAPAAWDAFRAAATEMERIAFGPAASNIARLLALIDAGQVDLSALGAPADAACDIDATIAPPYRLDPAGPLPGLVARERLARTAYDTLAVNAHGRPIHAPSGRPVAGLAVIGRVTELSVLGNDTLSRRLHDTMRDWAATVFDGLAHTDRLA</sequence>
<gene>
    <name evidence="2" type="ORF">SAJA_06060</name>
</gene>
<dbReference type="InterPro" id="IPR036188">
    <property type="entry name" value="FAD/NAD-bd_sf"/>
</dbReference>
<dbReference type="InterPro" id="IPR052189">
    <property type="entry name" value="L-asp_N-monooxygenase_NS-form"/>
</dbReference>
<comment type="caution">
    <text evidence="2">The sequence shown here is derived from an EMBL/GenBank/DDBJ whole genome shotgun (WGS) entry which is preliminary data.</text>
</comment>
<proteinExistence type="predicted"/>
<evidence type="ECO:0000259" key="1">
    <source>
        <dbReference type="Pfam" id="PF13454"/>
    </source>
</evidence>
<organism evidence="2 3">
    <name type="scientific">Salinisphaera japonica YTM-1</name>
    <dbReference type="NCBI Taxonomy" id="1209778"/>
    <lineage>
        <taxon>Bacteria</taxon>
        <taxon>Pseudomonadati</taxon>
        <taxon>Pseudomonadota</taxon>
        <taxon>Gammaproteobacteria</taxon>
        <taxon>Salinisphaerales</taxon>
        <taxon>Salinisphaeraceae</taxon>
        <taxon>Salinisphaera</taxon>
    </lineage>
</organism>
<reference evidence="2 3" key="1">
    <citation type="submission" date="2013-10" db="EMBL/GenBank/DDBJ databases">
        <title>Salinisphaera japonica YTM-1 Genome Sequencing.</title>
        <authorList>
            <person name="Lai Q."/>
            <person name="Li C."/>
            <person name="Shao Z."/>
        </authorList>
    </citation>
    <scope>NUCLEOTIDE SEQUENCE [LARGE SCALE GENOMIC DNA]</scope>
    <source>
        <strain evidence="2 3">YTM-1</strain>
    </source>
</reference>
<dbReference type="OrthoDB" id="6309046at2"/>
<dbReference type="Proteomes" id="UP000285310">
    <property type="component" value="Unassembled WGS sequence"/>
</dbReference>
<dbReference type="InterPro" id="IPR038732">
    <property type="entry name" value="HpyO/CreE_NAD-binding"/>
</dbReference>
<dbReference type="Pfam" id="PF13454">
    <property type="entry name" value="NAD_binding_9"/>
    <property type="match status" value="1"/>
</dbReference>
<protein>
    <recommendedName>
        <fullName evidence="1">FAD-dependent urate hydroxylase HpyO/Asp monooxygenase CreE-like FAD/NAD(P)-binding domain-containing protein</fullName>
    </recommendedName>
</protein>
<name>A0A423PVI2_9GAMM</name>
<dbReference type="EMBL" id="AYKG01000014">
    <property type="protein sequence ID" value="ROO29594.1"/>
    <property type="molecule type" value="Genomic_DNA"/>
</dbReference>
<dbReference type="SUPFAM" id="SSF51905">
    <property type="entry name" value="FAD/NAD(P)-binding domain"/>
    <property type="match status" value="1"/>
</dbReference>
<dbReference type="RefSeq" id="WP_123657743.1">
    <property type="nucleotide sequence ID" value="NZ_AYKG01000014.1"/>
</dbReference>
<dbReference type="PANTHER" id="PTHR40254:SF1">
    <property type="entry name" value="BLR0577 PROTEIN"/>
    <property type="match status" value="1"/>
</dbReference>